<accession>A0AAD8ECT9</accession>
<evidence type="ECO:0000313" key="2">
    <source>
        <dbReference type="EMBL" id="KAJ9585598.1"/>
    </source>
</evidence>
<reference evidence="2" key="1">
    <citation type="journal article" date="2023" name="IScience">
        <title>Live-bearing cockroach genome reveals convergent evolutionary mechanisms linked to viviparity in insects and beyond.</title>
        <authorList>
            <person name="Fouks B."/>
            <person name="Harrison M.C."/>
            <person name="Mikhailova A.A."/>
            <person name="Marchal E."/>
            <person name="English S."/>
            <person name="Carruthers M."/>
            <person name="Jennings E.C."/>
            <person name="Chiamaka E.L."/>
            <person name="Frigard R.A."/>
            <person name="Pippel M."/>
            <person name="Attardo G.M."/>
            <person name="Benoit J.B."/>
            <person name="Bornberg-Bauer E."/>
            <person name="Tobe S.S."/>
        </authorList>
    </citation>
    <scope>NUCLEOTIDE SEQUENCE</scope>
    <source>
        <strain evidence="2">Stay&amp;Tobe</strain>
    </source>
</reference>
<name>A0AAD8ECT9_DIPPU</name>
<evidence type="ECO:0000256" key="1">
    <source>
        <dbReference type="SAM" id="Phobius"/>
    </source>
</evidence>
<evidence type="ECO:0000313" key="3">
    <source>
        <dbReference type="Proteomes" id="UP001233999"/>
    </source>
</evidence>
<comment type="caution">
    <text evidence="2">The sequence shown here is derived from an EMBL/GenBank/DDBJ whole genome shotgun (WGS) entry which is preliminary data.</text>
</comment>
<organism evidence="2 3">
    <name type="scientific">Diploptera punctata</name>
    <name type="common">Pacific beetle cockroach</name>
    <dbReference type="NCBI Taxonomy" id="6984"/>
    <lineage>
        <taxon>Eukaryota</taxon>
        <taxon>Metazoa</taxon>
        <taxon>Ecdysozoa</taxon>
        <taxon>Arthropoda</taxon>
        <taxon>Hexapoda</taxon>
        <taxon>Insecta</taxon>
        <taxon>Pterygota</taxon>
        <taxon>Neoptera</taxon>
        <taxon>Polyneoptera</taxon>
        <taxon>Dictyoptera</taxon>
        <taxon>Blattodea</taxon>
        <taxon>Blaberoidea</taxon>
        <taxon>Blaberidae</taxon>
        <taxon>Diplopterinae</taxon>
        <taxon>Diploptera</taxon>
    </lineage>
</organism>
<protein>
    <submittedName>
        <fullName evidence="2">Uncharacterized protein</fullName>
    </submittedName>
</protein>
<feature type="non-terminal residue" evidence="2">
    <location>
        <position position="1"/>
    </location>
</feature>
<feature type="non-terminal residue" evidence="2">
    <location>
        <position position="66"/>
    </location>
</feature>
<keyword evidence="1" id="KW-1133">Transmembrane helix</keyword>
<gene>
    <name evidence="2" type="ORF">L9F63_002628</name>
</gene>
<feature type="transmembrane region" description="Helical" evidence="1">
    <location>
        <begin position="38"/>
        <end position="56"/>
    </location>
</feature>
<sequence length="66" mass="7652">KFDLEVHQSATQGAEINLQDHQLPIQQIEGIDNDTVKIVFFFFFFFLLSPVKFAFYDLSHVNASNM</sequence>
<proteinExistence type="predicted"/>
<keyword evidence="1" id="KW-0812">Transmembrane</keyword>
<reference evidence="2" key="2">
    <citation type="submission" date="2023-05" db="EMBL/GenBank/DDBJ databases">
        <authorList>
            <person name="Fouks B."/>
        </authorList>
    </citation>
    <scope>NUCLEOTIDE SEQUENCE</scope>
    <source>
        <strain evidence="2">Stay&amp;Tobe</strain>
        <tissue evidence="2">Testes</tissue>
    </source>
</reference>
<keyword evidence="3" id="KW-1185">Reference proteome</keyword>
<dbReference type="AlphaFoldDB" id="A0AAD8ECT9"/>
<dbReference type="Proteomes" id="UP001233999">
    <property type="component" value="Unassembled WGS sequence"/>
</dbReference>
<keyword evidence="1" id="KW-0472">Membrane</keyword>
<dbReference type="EMBL" id="JASPKZ010007259">
    <property type="protein sequence ID" value="KAJ9585598.1"/>
    <property type="molecule type" value="Genomic_DNA"/>
</dbReference>